<feature type="domain" description="VOC" evidence="1">
    <location>
        <begin position="1"/>
        <end position="109"/>
    </location>
</feature>
<comment type="caution">
    <text evidence="2">The sequence shown here is derived from an EMBL/GenBank/DDBJ whole genome shotgun (WGS) entry which is preliminary data.</text>
</comment>
<dbReference type="Proteomes" id="UP000637628">
    <property type="component" value="Unassembled WGS sequence"/>
</dbReference>
<evidence type="ECO:0000259" key="1">
    <source>
        <dbReference type="PROSITE" id="PS51819"/>
    </source>
</evidence>
<dbReference type="InterPro" id="IPR004360">
    <property type="entry name" value="Glyas_Fos-R_dOase_dom"/>
</dbReference>
<dbReference type="InterPro" id="IPR037523">
    <property type="entry name" value="VOC_core"/>
</dbReference>
<organism evidence="2 3">
    <name type="scientific">Paractinoplanes durhamensis</name>
    <dbReference type="NCBI Taxonomy" id="113563"/>
    <lineage>
        <taxon>Bacteria</taxon>
        <taxon>Bacillati</taxon>
        <taxon>Actinomycetota</taxon>
        <taxon>Actinomycetes</taxon>
        <taxon>Micromonosporales</taxon>
        <taxon>Micromonosporaceae</taxon>
        <taxon>Paractinoplanes</taxon>
    </lineage>
</organism>
<keyword evidence="3" id="KW-1185">Reference proteome</keyword>
<proteinExistence type="predicted"/>
<dbReference type="Pfam" id="PF00903">
    <property type="entry name" value="Glyoxalase"/>
    <property type="match status" value="1"/>
</dbReference>
<evidence type="ECO:0000313" key="3">
    <source>
        <dbReference type="Proteomes" id="UP000637628"/>
    </source>
</evidence>
<dbReference type="InterPro" id="IPR029068">
    <property type="entry name" value="Glyas_Bleomycin-R_OHBP_Dase"/>
</dbReference>
<name>A0ABQ3Z9P6_9ACTN</name>
<evidence type="ECO:0000313" key="2">
    <source>
        <dbReference type="EMBL" id="GIE06254.1"/>
    </source>
</evidence>
<sequence>MGWLGTRTDRAEALAGFYRTVLGLRETYTEPGFWVFTLPDGRNVEVFGAGSNKDFFDTGPVAGFAVRDLPAAVEELRAAGIEVIGEPGESWQHFRGPDGNIYALVADVR</sequence>
<reference evidence="2 3" key="1">
    <citation type="submission" date="2021-01" db="EMBL/GenBank/DDBJ databases">
        <title>Whole genome shotgun sequence of Actinoplanes durhamensis NBRC 14914.</title>
        <authorList>
            <person name="Komaki H."/>
            <person name="Tamura T."/>
        </authorList>
    </citation>
    <scope>NUCLEOTIDE SEQUENCE [LARGE SCALE GENOMIC DNA]</scope>
    <source>
        <strain evidence="2 3">NBRC 14914</strain>
    </source>
</reference>
<protein>
    <recommendedName>
        <fullName evidence="1">VOC domain-containing protein</fullName>
    </recommendedName>
</protein>
<gene>
    <name evidence="2" type="ORF">Adu01nite_76040</name>
</gene>
<dbReference type="EMBL" id="BOML01000060">
    <property type="protein sequence ID" value="GIE06254.1"/>
    <property type="molecule type" value="Genomic_DNA"/>
</dbReference>
<accession>A0ABQ3Z9P6</accession>
<dbReference type="Gene3D" id="3.10.180.10">
    <property type="entry name" value="2,3-Dihydroxybiphenyl 1,2-Dioxygenase, domain 1"/>
    <property type="match status" value="1"/>
</dbReference>
<dbReference type="PROSITE" id="PS51819">
    <property type="entry name" value="VOC"/>
    <property type="match status" value="1"/>
</dbReference>
<dbReference type="SUPFAM" id="SSF54593">
    <property type="entry name" value="Glyoxalase/Bleomycin resistance protein/Dihydroxybiphenyl dioxygenase"/>
    <property type="match status" value="1"/>
</dbReference>